<comment type="caution">
    <text evidence="1">The sequence shown here is derived from an EMBL/GenBank/DDBJ whole genome shotgun (WGS) entry which is preliminary data.</text>
</comment>
<dbReference type="EMBL" id="QGKW02002228">
    <property type="protein sequence ID" value="KAF2536690.1"/>
    <property type="molecule type" value="Genomic_DNA"/>
</dbReference>
<evidence type="ECO:0000313" key="2">
    <source>
        <dbReference type="Proteomes" id="UP000712281"/>
    </source>
</evidence>
<name>A0A8S9FSL1_BRACR</name>
<gene>
    <name evidence="1" type="ORF">F2Q68_00022158</name>
</gene>
<organism evidence="1 2">
    <name type="scientific">Brassica cretica</name>
    <name type="common">Mustard</name>
    <dbReference type="NCBI Taxonomy" id="69181"/>
    <lineage>
        <taxon>Eukaryota</taxon>
        <taxon>Viridiplantae</taxon>
        <taxon>Streptophyta</taxon>
        <taxon>Embryophyta</taxon>
        <taxon>Tracheophyta</taxon>
        <taxon>Spermatophyta</taxon>
        <taxon>Magnoliopsida</taxon>
        <taxon>eudicotyledons</taxon>
        <taxon>Gunneridae</taxon>
        <taxon>Pentapetalae</taxon>
        <taxon>rosids</taxon>
        <taxon>malvids</taxon>
        <taxon>Brassicales</taxon>
        <taxon>Brassicaceae</taxon>
        <taxon>Brassiceae</taxon>
        <taxon>Brassica</taxon>
    </lineage>
</organism>
<dbReference type="AlphaFoldDB" id="A0A8S9FSL1"/>
<accession>A0A8S9FSL1</accession>
<protein>
    <submittedName>
        <fullName evidence="1">Uncharacterized protein</fullName>
    </submittedName>
</protein>
<proteinExistence type="predicted"/>
<reference evidence="1" key="1">
    <citation type="submission" date="2019-12" db="EMBL/GenBank/DDBJ databases">
        <title>Genome sequencing and annotation of Brassica cretica.</title>
        <authorList>
            <person name="Studholme D.J."/>
            <person name="Sarris P.F."/>
        </authorList>
    </citation>
    <scope>NUCLEOTIDE SEQUENCE</scope>
    <source>
        <strain evidence="1">PFS-001/15</strain>
        <tissue evidence="1">Leaf</tissue>
    </source>
</reference>
<sequence>MGSFLLRAFPRHMAAFAAVVACSRPALPYMVSSTPFAWGPCRGTLGRGQCIPGPFGAPVLGGLVLPPLLLEPRFLFCGFLDQFMDITFRQECCVHRVRNFHWVPILGCGLSAAFCLAGGLRRRPSDPSCRSLDGRNWPCNSDVLGRHPVDKRGVLAAVLLKFYCPPSKLGVSSEWEKLSTLGQGRLIATTILRAAKDLFADMNGNYL</sequence>
<dbReference type="Proteomes" id="UP000712281">
    <property type="component" value="Unassembled WGS sequence"/>
</dbReference>
<evidence type="ECO:0000313" key="1">
    <source>
        <dbReference type="EMBL" id="KAF2536690.1"/>
    </source>
</evidence>
<dbReference type="PROSITE" id="PS51257">
    <property type="entry name" value="PROKAR_LIPOPROTEIN"/>
    <property type="match status" value="1"/>
</dbReference>